<feature type="domain" description="C2H2-type" evidence="16">
    <location>
        <begin position="137"/>
        <end position="164"/>
    </location>
</feature>
<protein>
    <recommendedName>
        <fullName evidence="16">C2H2-type domain-containing protein</fullName>
    </recommendedName>
</protein>
<dbReference type="SMART" id="SM00355">
    <property type="entry name" value="ZnF_C2H2"/>
    <property type="match status" value="4"/>
</dbReference>
<dbReference type="FunFam" id="3.30.160.60:FF:000690">
    <property type="entry name" value="Zinc finger protein 354C"/>
    <property type="match status" value="1"/>
</dbReference>
<dbReference type="Gene3D" id="3.30.160.60">
    <property type="entry name" value="Classic Zinc Finger"/>
    <property type="match status" value="5"/>
</dbReference>
<evidence type="ECO:0000259" key="16">
    <source>
        <dbReference type="PROSITE" id="PS50157"/>
    </source>
</evidence>
<evidence type="ECO:0000256" key="8">
    <source>
        <dbReference type="ARBA" id="ARBA00022833"/>
    </source>
</evidence>
<name>A0A7R9IBB6_9NEOP</name>
<evidence type="ECO:0000256" key="7">
    <source>
        <dbReference type="ARBA" id="ARBA00022771"/>
    </source>
</evidence>
<reference evidence="17" key="1">
    <citation type="submission" date="2020-11" db="EMBL/GenBank/DDBJ databases">
        <authorList>
            <person name="Tran Van P."/>
        </authorList>
    </citation>
    <scope>NUCLEOTIDE SEQUENCE</scope>
</reference>
<accession>A0A7R9IBB6</accession>
<dbReference type="InterPro" id="IPR036236">
    <property type="entry name" value="Znf_C2H2_sf"/>
</dbReference>
<evidence type="ECO:0000256" key="3">
    <source>
        <dbReference type="ARBA" id="ARBA00006991"/>
    </source>
</evidence>
<keyword evidence="8" id="KW-0862">Zinc</keyword>
<evidence type="ECO:0000256" key="13">
    <source>
        <dbReference type="ARBA" id="ARBA00023242"/>
    </source>
</evidence>
<evidence type="ECO:0000256" key="6">
    <source>
        <dbReference type="ARBA" id="ARBA00022737"/>
    </source>
</evidence>
<dbReference type="InterPro" id="IPR013087">
    <property type="entry name" value="Znf_C2H2_type"/>
</dbReference>
<dbReference type="GO" id="GO:0008270">
    <property type="term" value="F:zinc ion binding"/>
    <property type="evidence" value="ECO:0007669"/>
    <property type="project" value="UniProtKB-KW"/>
</dbReference>
<dbReference type="EMBL" id="OE000604">
    <property type="protein sequence ID" value="CAD7454441.1"/>
    <property type="molecule type" value="Genomic_DNA"/>
</dbReference>
<dbReference type="PROSITE" id="PS00028">
    <property type="entry name" value="ZINC_FINGER_C2H2_1"/>
    <property type="match status" value="4"/>
</dbReference>
<dbReference type="PANTHER" id="PTHR16515:SF66">
    <property type="entry name" value="C2H2-TYPE DOMAIN-CONTAINING PROTEIN"/>
    <property type="match status" value="1"/>
</dbReference>
<dbReference type="InterPro" id="IPR050331">
    <property type="entry name" value="Zinc_finger"/>
</dbReference>
<evidence type="ECO:0000256" key="2">
    <source>
        <dbReference type="ARBA" id="ARBA00004123"/>
    </source>
</evidence>
<dbReference type="AlphaFoldDB" id="A0A7R9IBB6"/>
<evidence type="ECO:0000256" key="11">
    <source>
        <dbReference type="ARBA" id="ARBA00023125"/>
    </source>
</evidence>
<dbReference type="GO" id="GO:0003677">
    <property type="term" value="F:DNA binding"/>
    <property type="evidence" value="ECO:0007669"/>
    <property type="project" value="UniProtKB-KW"/>
</dbReference>
<comment type="similarity">
    <text evidence="3">Belongs to the krueppel C2H2-type zinc-finger protein family.</text>
</comment>
<keyword evidence="11" id="KW-0238">DNA-binding</keyword>
<keyword evidence="10" id="KW-0805">Transcription regulation</keyword>
<evidence type="ECO:0000256" key="15">
    <source>
        <dbReference type="SAM" id="MobiDB-lite"/>
    </source>
</evidence>
<keyword evidence="6" id="KW-0677">Repeat</keyword>
<evidence type="ECO:0000256" key="5">
    <source>
        <dbReference type="ARBA" id="ARBA00022723"/>
    </source>
</evidence>
<dbReference type="PROSITE" id="PS50157">
    <property type="entry name" value="ZINC_FINGER_C2H2_2"/>
    <property type="match status" value="4"/>
</dbReference>
<evidence type="ECO:0000256" key="10">
    <source>
        <dbReference type="ARBA" id="ARBA00023015"/>
    </source>
</evidence>
<comment type="function">
    <text evidence="1">May be involved in transcriptional regulation.</text>
</comment>
<sequence length="315" mass="35406">MLEQDVEGSEKVLYSQTESEELSAPPSCLDAGRTQETNKDSQSLIRSRHRLPNLSLLYKVALHEGSSFKDLQLFLRDERGYKCPDCGKYFIKRKGLSRHFRVHTGIRPFKCELCEKSFGCKGTLKRHQIVHTNVRTEQCPICQKTFRNKGGLKIHSFIHTGELPYKCSICPQAFRQMSGLNTHLIHHSGEKKHMCEECGKLFAQRENLKSCTEPDAPLEGVKTENHSPLGTPFSPKPTNQLIAPLRLSAHASHVSRRLSKLPPPLIAGCSVSGPSVLYIHRCTGLKYSISLLDQPRNLAYTAGQRSIRYTKGLAV</sequence>
<evidence type="ECO:0000256" key="9">
    <source>
        <dbReference type="ARBA" id="ARBA00022843"/>
    </source>
</evidence>
<keyword evidence="4" id="KW-1017">Isopeptide bond</keyword>
<keyword evidence="12" id="KW-0804">Transcription</keyword>
<feature type="region of interest" description="Disordered" evidence="15">
    <location>
        <begin position="1"/>
        <end position="44"/>
    </location>
</feature>
<keyword evidence="5" id="KW-0479">Metal-binding</keyword>
<dbReference type="Pfam" id="PF13894">
    <property type="entry name" value="zf-C2H2_4"/>
    <property type="match status" value="1"/>
</dbReference>
<evidence type="ECO:0000256" key="12">
    <source>
        <dbReference type="ARBA" id="ARBA00023163"/>
    </source>
</evidence>
<dbReference type="PANTHER" id="PTHR16515">
    <property type="entry name" value="PR DOMAIN ZINC FINGER PROTEIN"/>
    <property type="match status" value="1"/>
</dbReference>
<keyword evidence="13" id="KW-0539">Nucleus</keyword>
<keyword evidence="9" id="KW-0832">Ubl conjugation</keyword>
<evidence type="ECO:0000256" key="1">
    <source>
        <dbReference type="ARBA" id="ARBA00003767"/>
    </source>
</evidence>
<gene>
    <name evidence="17" type="ORF">TTEB3V08_LOCUS2545</name>
</gene>
<feature type="domain" description="C2H2-type" evidence="16">
    <location>
        <begin position="109"/>
        <end position="136"/>
    </location>
</feature>
<evidence type="ECO:0000313" key="17">
    <source>
        <dbReference type="EMBL" id="CAD7454441.1"/>
    </source>
</evidence>
<feature type="domain" description="C2H2-type" evidence="16">
    <location>
        <begin position="165"/>
        <end position="192"/>
    </location>
</feature>
<keyword evidence="7 14" id="KW-0863">Zinc-finger</keyword>
<evidence type="ECO:0000256" key="4">
    <source>
        <dbReference type="ARBA" id="ARBA00022499"/>
    </source>
</evidence>
<proteinExistence type="inferred from homology"/>
<dbReference type="Pfam" id="PF00096">
    <property type="entry name" value="zf-C2H2"/>
    <property type="match status" value="3"/>
</dbReference>
<organism evidence="17">
    <name type="scientific">Timema tahoe</name>
    <dbReference type="NCBI Taxonomy" id="61484"/>
    <lineage>
        <taxon>Eukaryota</taxon>
        <taxon>Metazoa</taxon>
        <taxon>Ecdysozoa</taxon>
        <taxon>Arthropoda</taxon>
        <taxon>Hexapoda</taxon>
        <taxon>Insecta</taxon>
        <taxon>Pterygota</taxon>
        <taxon>Neoptera</taxon>
        <taxon>Polyneoptera</taxon>
        <taxon>Phasmatodea</taxon>
        <taxon>Timematodea</taxon>
        <taxon>Timematoidea</taxon>
        <taxon>Timematidae</taxon>
        <taxon>Timema</taxon>
    </lineage>
</organism>
<dbReference type="SUPFAM" id="SSF57667">
    <property type="entry name" value="beta-beta-alpha zinc fingers"/>
    <property type="match status" value="3"/>
</dbReference>
<dbReference type="GO" id="GO:0040029">
    <property type="term" value="P:epigenetic regulation of gene expression"/>
    <property type="evidence" value="ECO:0007669"/>
    <property type="project" value="UniProtKB-ARBA"/>
</dbReference>
<dbReference type="FunFam" id="3.30.160.60:FF:000446">
    <property type="entry name" value="Zinc finger protein"/>
    <property type="match status" value="1"/>
</dbReference>
<dbReference type="GO" id="GO:0005634">
    <property type="term" value="C:nucleus"/>
    <property type="evidence" value="ECO:0007669"/>
    <property type="project" value="UniProtKB-SubCell"/>
</dbReference>
<feature type="domain" description="C2H2-type" evidence="16">
    <location>
        <begin position="81"/>
        <end position="108"/>
    </location>
</feature>
<dbReference type="FunFam" id="3.30.160.60:FF:000176">
    <property type="entry name" value="zinc finger protein 70"/>
    <property type="match status" value="1"/>
</dbReference>
<evidence type="ECO:0000256" key="14">
    <source>
        <dbReference type="PROSITE-ProRule" id="PRU00042"/>
    </source>
</evidence>
<comment type="subcellular location">
    <subcellularLocation>
        <location evidence="2">Nucleus</location>
    </subcellularLocation>
</comment>
<dbReference type="GO" id="GO:0003682">
    <property type="term" value="F:chromatin binding"/>
    <property type="evidence" value="ECO:0007669"/>
    <property type="project" value="UniProtKB-ARBA"/>
</dbReference>
<dbReference type="GO" id="GO:0000785">
    <property type="term" value="C:chromatin"/>
    <property type="evidence" value="ECO:0007669"/>
    <property type="project" value="UniProtKB-ARBA"/>
</dbReference>
<dbReference type="FunFam" id="3.30.160.60:FF:000247">
    <property type="entry name" value="Zinc finger protein 236"/>
    <property type="match status" value="1"/>
</dbReference>